<keyword evidence="2" id="KW-0689">Ribosomal protein</keyword>
<evidence type="ECO:0000313" key="7">
    <source>
        <dbReference type="Proteomes" id="UP000626109"/>
    </source>
</evidence>
<evidence type="ECO:0000313" key="6">
    <source>
        <dbReference type="EMBL" id="CAE8676897.1"/>
    </source>
</evidence>
<evidence type="ECO:0000256" key="2">
    <source>
        <dbReference type="ARBA" id="ARBA00022980"/>
    </source>
</evidence>
<dbReference type="FunFam" id="3.40.50.790:FF:000001">
    <property type="entry name" value="50S ribosomal protein L1"/>
    <property type="match status" value="1"/>
</dbReference>
<organism evidence="6 7">
    <name type="scientific">Polarella glacialis</name>
    <name type="common">Dinoflagellate</name>
    <dbReference type="NCBI Taxonomy" id="89957"/>
    <lineage>
        <taxon>Eukaryota</taxon>
        <taxon>Sar</taxon>
        <taxon>Alveolata</taxon>
        <taxon>Dinophyceae</taxon>
        <taxon>Suessiales</taxon>
        <taxon>Suessiaceae</taxon>
        <taxon>Polarella</taxon>
    </lineage>
</organism>
<reference evidence="6" key="1">
    <citation type="submission" date="2021-02" db="EMBL/GenBank/DDBJ databases">
        <authorList>
            <person name="Dougan E. K."/>
            <person name="Rhodes N."/>
            <person name="Thang M."/>
            <person name="Chan C."/>
        </authorList>
    </citation>
    <scope>NUCLEOTIDE SEQUENCE</scope>
</reference>
<evidence type="ECO:0000256" key="1">
    <source>
        <dbReference type="ARBA" id="ARBA00010531"/>
    </source>
</evidence>
<dbReference type="InterPro" id="IPR016095">
    <property type="entry name" value="Ribosomal_uL1_3-a/b-sand"/>
</dbReference>
<feature type="region of interest" description="Disordered" evidence="4">
    <location>
        <begin position="110"/>
        <end position="136"/>
    </location>
</feature>
<dbReference type="SUPFAM" id="SSF56808">
    <property type="entry name" value="Ribosomal protein L1"/>
    <property type="match status" value="1"/>
</dbReference>
<dbReference type="EMBL" id="CAJNNW010025333">
    <property type="protein sequence ID" value="CAE8676897.1"/>
    <property type="molecule type" value="Genomic_DNA"/>
</dbReference>
<name>A0A813JHP7_POLGL</name>
<accession>A0A813JHP7</accession>
<feature type="signal peptide" evidence="5">
    <location>
        <begin position="1"/>
        <end position="26"/>
    </location>
</feature>
<evidence type="ECO:0000256" key="3">
    <source>
        <dbReference type="ARBA" id="ARBA00023274"/>
    </source>
</evidence>
<feature type="chain" id="PRO_5032279856" description="Ribosomal protein" evidence="5">
    <location>
        <begin position="27"/>
        <end position="403"/>
    </location>
</feature>
<dbReference type="AlphaFoldDB" id="A0A813JHP7"/>
<dbReference type="GO" id="GO:1990904">
    <property type="term" value="C:ribonucleoprotein complex"/>
    <property type="evidence" value="ECO:0007669"/>
    <property type="project" value="UniProtKB-KW"/>
</dbReference>
<comment type="similarity">
    <text evidence="1">Belongs to the universal ribosomal protein uL1 family.</text>
</comment>
<comment type="caution">
    <text evidence="6">The sequence shown here is derived from an EMBL/GenBank/DDBJ whole genome shotgun (WGS) entry which is preliminary data.</text>
</comment>
<keyword evidence="3" id="KW-0687">Ribonucleoprotein</keyword>
<dbReference type="CDD" id="cd00403">
    <property type="entry name" value="Ribosomal_L1"/>
    <property type="match status" value="1"/>
</dbReference>
<dbReference type="Proteomes" id="UP000626109">
    <property type="component" value="Unassembled WGS sequence"/>
</dbReference>
<dbReference type="Pfam" id="PF00687">
    <property type="entry name" value="Ribosomal_L1"/>
    <property type="match status" value="1"/>
</dbReference>
<dbReference type="Gene3D" id="3.40.50.790">
    <property type="match status" value="1"/>
</dbReference>
<protein>
    <recommendedName>
        <fullName evidence="8">Ribosomal protein</fullName>
    </recommendedName>
</protein>
<dbReference type="Gene3D" id="3.30.190.20">
    <property type="match status" value="1"/>
</dbReference>
<evidence type="ECO:0008006" key="8">
    <source>
        <dbReference type="Google" id="ProtNLM"/>
    </source>
</evidence>
<gene>
    <name evidence="6" type="ORF">PGLA2088_LOCUS20088</name>
</gene>
<dbReference type="InterPro" id="IPR028364">
    <property type="entry name" value="Ribosomal_uL1/biogenesis"/>
</dbReference>
<dbReference type="GO" id="GO:0005840">
    <property type="term" value="C:ribosome"/>
    <property type="evidence" value="ECO:0007669"/>
    <property type="project" value="UniProtKB-KW"/>
</dbReference>
<dbReference type="PANTHER" id="PTHR36427">
    <property type="entry name" value="54S RIBOSOMAL PROTEIN L1, MITOCHONDRIAL"/>
    <property type="match status" value="1"/>
</dbReference>
<evidence type="ECO:0000256" key="4">
    <source>
        <dbReference type="SAM" id="MobiDB-lite"/>
    </source>
</evidence>
<evidence type="ECO:0000256" key="5">
    <source>
        <dbReference type="SAM" id="SignalP"/>
    </source>
</evidence>
<sequence>MAPQVGNLALAAAGAVLVCFAGRSASFVPSGASPGLRSARHLETFNGVSASPEPVRVFSDQDVNLSSSSALWLSVVGVALAGVSLGAQRRDVGVQMGTSLRKRRGRFEWRFGGEGAPKPPKWLQQERTPGEKTSGGHEVPAWLTFQKWQSWSAPVKCRSVRWWRQVFDERGEWRIPKGQQFSVPQAVDAILEMNKRAPLKFDPTMECMMKMNLDAKFPDQQIRCNIELPHGTGKRIRVAVYCSPDEEEEVLAFGADLAGKTLQDQIAAQKIEFDVLLARPQSMPALAKLGKILGPRRLMPSPKSGTVVSDIKTAVETFKSGKTVELRNSRHGLVALPVGKLSYGKEKLVENFRAALQGLADKKPAGAKQNFWKAVYLGSTMSPSCRIQGSEFPKIKVKNEDDD</sequence>
<keyword evidence="5" id="KW-0732">Signal</keyword>
<proteinExistence type="inferred from homology"/>
<dbReference type="InterPro" id="IPR023674">
    <property type="entry name" value="Ribosomal_uL1-like"/>
</dbReference>
<dbReference type="PANTHER" id="PTHR36427:SF3">
    <property type="entry name" value="LARGE RIBOSOMAL SUBUNIT PROTEIN UL1M"/>
    <property type="match status" value="1"/>
</dbReference>